<dbReference type="NCBIfam" id="NF004051">
    <property type="entry name" value="PRK05571.1"/>
    <property type="match status" value="1"/>
</dbReference>
<proteinExistence type="inferred from homology"/>
<name>X1RBU1_9ZZZZ</name>
<evidence type="ECO:0000313" key="3">
    <source>
        <dbReference type="EMBL" id="GAI78232.1"/>
    </source>
</evidence>
<dbReference type="Gene3D" id="3.40.1400.10">
    <property type="entry name" value="Sugar-phosphate isomerase, RpiB/LacA/LacB"/>
    <property type="match status" value="1"/>
</dbReference>
<dbReference type="NCBIfam" id="TIGR01120">
    <property type="entry name" value="rpiB"/>
    <property type="match status" value="1"/>
</dbReference>
<dbReference type="GO" id="GO:0005975">
    <property type="term" value="P:carbohydrate metabolic process"/>
    <property type="evidence" value="ECO:0007669"/>
    <property type="project" value="InterPro"/>
</dbReference>
<dbReference type="PANTHER" id="PTHR43732:SF1">
    <property type="entry name" value="RIBOSE 5-PHOSPHATE ISOMERASE"/>
    <property type="match status" value="1"/>
</dbReference>
<evidence type="ECO:0000256" key="1">
    <source>
        <dbReference type="ARBA" id="ARBA00008754"/>
    </source>
</evidence>
<dbReference type="InterPro" id="IPR036569">
    <property type="entry name" value="RpiB_LacA_LacB_sf"/>
</dbReference>
<comment type="caution">
    <text evidence="3">The sequence shown here is derived from an EMBL/GenBank/DDBJ whole genome shotgun (WGS) entry which is preliminary data.</text>
</comment>
<gene>
    <name evidence="3" type="ORF">S12H4_13874</name>
</gene>
<dbReference type="NCBIfam" id="TIGR00689">
    <property type="entry name" value="rpiB_lacA_lacB"/>
    <property type="match status" value="1"/>
</dbReference>
<protein>
    <recommendedName>
        <fullName evidence="4">Ribose 5-phosphate isomerase B</fullName>
    </recommendedName>
</protein>
<dbReference type="Pfam" id="PF02502">
    <property type="entry name" value="LacAB_rpiB"/>
    <property type="match status" value="1"/>
</dbReference>
<dbReference type="InterPro" id="IPR003500">
    <property type="entry name" value="RpiB_LacA_LacB"/>
</dbReference>
<dbReference type="SUPFAM" id="SSF89623">
    <property type="entry name" value="Ribose/Galactose isomerase RpiB/AlsB"/>
    <property type="match status" value="1"/>
</dbReference>
<dbReference type="PANTHER" id="PTHR43732">
    <property type="entry name" value="RIBOSE 5-PHOSPHATE ISOMERASE-RELATED"/>
    <property type="match status" value="1"/>
</dbReference>
<comment type="similarity">
    <text evidence="1">Belongs to the LacAB/RpiB family.</text>
</comment>
<organism evidence="3">
    <name type="scientific">marine sediment metagenome</name>
    <dbReference type="NCBI Taxonomy" id="412755"/>
    <lineage>
        <taxon>unclassified sequences</taxon>
        <taxon>metagenomes</taxon>
        <taxon>ecological metagenomes</taxon>
    </lineage>
</organism>
<dbReference type="PIRSF" id="PIRSF005384">
    <property type="entry name" value="RpiB_LacA_B"/>
    <property type="match status" value="1"/>
</dbReference>
<accession>X1RBU1</accession>
<dbReference type="GO" id="GO:0016853">
    <property type="term" value="F:isomerase activity"/>
    <property type="evidence" value="ECO:0007669"/>
    <property type="project" value="UniProtKB-KW"/>
</dbReference>
<dbReference type="EMBL" id="BARW01006603">
    <property type="protein sequence ID" value="GAI78232.1"/>
    <property type="molecule type" value="Genomic_DNA"/>
</dbReference>
<evidence type="ECO:0008006" key="4">
    <source>
        <dbReference type="Google" id="ProtNLM"/>
    </source>
</evidence>
<evidence type="ECO:0000256" key="2">
    <source>
        <dbReference type="ARBA" id="ARBA00023235"/>
    </source>
</evidence>
<dbReference type="InterPro" id="IPR051812">
    <property type="entry name" value="SPI_LacAB/RpiB"/>
</dbReference>
<sequence>MKIVVGSDHRGFEAKQLIKAIITQLGHECVDVGTTGTHPVDYPDQAYAAAKAVTDKKADMAILVCATGLGMSIAANKIDGIRAALCHDELTARISRDHNDANVLCLSGDQIGEVLLRKIVEVWLDTEFSGGRHQRRVNKIAAIEKGQPPTAASTKNGE</sequence>
<reference evidence="3" key="1">
    <citation type="journal article" date="2014" name="Front. Microbiol.">
        <title>High frequency of phylogenetically diverse reductive dehalogenase-homologous genes in deep subseafloor sedimentary metagenomes.</title>
        <authorList>
            <person name="Kawai M."/>
            <person name="Futagami T."/>
            <person name="Toyoda A."/>
            <person name="Takaki Y."/>
            <person name="Nishi S."/>
            <person name="Hori S."/>
            <person name="Arai W."/>
            <person name="Tsubouchi T."/>
            <person name="Morono Y."/>
            <person name="Uchiyama I."/>
            <person name="Ito T."/>
            <person name="Fujiyama A."/>
            <person name="Inagaki F."/>
            <person name="Takami H."/>
        </authorList>
    </citation>
    <scope>NUCLEOTIDE SEQUENCE</scope>
    <source>
        <strain evidence="3">Expedition CK06-06</strain>
    </source>
</reference>
<keyword evidence="2" id="KW-0413">Isomerase</keyword>
<dbReference type="InterPro" id="IPR004785">
    <property type="entry name" value="RpiB"/>
</dbReference>
<dbReference type="AlphaFoldDB" id="X1RBU1"/>